<dbReference type="Pfam" id="PF24883">
    <property type="entry name" value="NPHP3_N"/>
    <property type="match status" value="1"/>
</dbReference>
<dbReference type="InterPro" id="IPR056884">
    <property type="entry name" value="NPHP3-like_N"/>
</dbReference>
<feature type="domain" description="Nephrocystin 3-like N-terminal" evidence="5">
    <location>
        <begin position="68"/>
        <end position="230"/>
    </location>
</feature>
<keyword evidence="1" id="KW-0677">Repeat</keyword>
<name>A0AAE8N512_9PEZI</name>
<evidence type="ECO:0000256" key="1">
    <source>
        <dbReference type="ARBA" id="ARBA00022737"/>
    </source>
</evidence>
<comment type="caution">
    <text evidence="6">The sequence shown here is derived from an EMBL/GenBank/DDBJ whole genome shotgun (WGS) entry which is preliminary data.</text>
</comment>
<accession>A0AAE8N512</accession>
<reference evidence="6" key="1">
    <citation type="submission" date="2018-03" db="EMBL/GenBank/DDBJ databases">
        <authorList>
            <person name="Guldener U."/>
        </authorList>
    </citation>
    <scope>NUCLEOTIDE SEQUENCE</scope>
</reference>
<dbReference type="EMBL" id="ONZQ02000015">
    <property type="protein sequence ID" value="SPO06411.1"/>
    <property type="molecule type" value="Genomic_DNA"/>
</dbReference>
<feature type="region of interest" description="Disordered" evidence="4">
    <location>
        <begin position="1687"/>
        <end position="1724"/>
    </location>
</feature>
<dbReference type="Proteomes" id="UP001187682">
    <property type="component" value="Unassembled WGS sequence"/>
</dbReference>
<evidence type="ECO:0000256" key="3">
    <source>
        <dbReference type="PROSITE-ProRule" id="PRU00023"/>
    </source>
</evidence>
<feature type="repeat" description="ANK" evidence="3">
    <location>
        <begin position="806"/>
        <end position="837"/>
    </location>
</feature>
<dbReference type="InterPro" id="IPR027417">
    <property type="entry name" value="P-loop_NTPase"/>
</dbReference>
<feature type="repeat" description="ANK" evidence="3">
    <location>
        <begin position="566"/>
        <end position="594"/>
    </location>
</feature>
<proteinExistence type="predicted"/>
<feature type="repeat" description="ANK" evidence="3">
    <location>
        <begin position="1151"/>
        <end position="1184"/>
    </location>
</feature>
<dbReference type="Gene3D" id="1.25.40.20">
    <property type="entry name" value="Ankyrin repeat-containing domain"/>
    <property type="match status" value="9"/>
</dbReference>
<evidence type="ECO:0000259" key="5">
    <source>
        <dbReference type="Pfam" id="PF24883"/>
    </source>
</evidence>
<feature type="repeat" description="ANK" evidence="3">
    <location>
        <begin position="937"/>
        <end position="971"/>
    </location>
</feature>
<dbReference type="SMART" id="SM00248">
    <property type="entry name" value="ANK"/>
    <property type="match status" value="23"/>
</dbReference>
<feature type="compositionally biased region" description="Acidic residues" evidence="4">
    <location>
        <begin position="2026"/>
        <end position="2035"/>
    </location>
</feature>
<feature type="region of interest" description="Disordered" evidence="4">
    <location>
        <begin position="2021"/>
        <end position="2043"/>
    </location>
</feature>
<evidence type="ECO:0000313" key="6">
    <source>
        <dbReference type="EMBL" id="SPO06411.1"/>
    </source>
</evidence>
<feature type="region of interest" description="Disordered" evidence="4">
    <location>
        <begin position="1283"/>
        <end position="1314"/>
    </location>
</feature>
<feature type="repeat" description="ANK" evidence="3">
    <location>
        <begin position="1966"/>
        <end position="2002"/>
    </location>
</feature>
<feature type="repeat" description="ANK" evidence="3">
    <location>
        <begin position="1930"/>
        <end position="1965"/>
    </location>
</feature>
<dbReference type="SUPFAM" id="SSF52540">
    <property type="entry name" value="P-loop containing nucleoside triphosphate hydrolases"/>
    <property type="match status" value="1"/>
</dbReference>
<keyword evidence="7" id="KW-1185">Reference proteome</keyword>
<feature type="compositionally biased region" description="Basic and acidic residues" evidence="4">
    <location>
        <begin position="1298"/>
        <end position="1312"/>
    </location>
</feature>
<feature type="repeat" description="ANK" evidence="3">
    <location>
        <begin position="903"/>
        <end position="936"/>
    </location>
</feature>
<dbReference type="Pfam" id="PF00023">
    <property type="entry name" value="Ank"/>
    <property type="match status" value="3"/>
</dbReference>
<feature type="repeat" description="ANK" evidence="3">
    <location>
        <begin position="711"/>
        <end position="743"/>
    </location>
</feature>
<feature type="region of interest" description="Disordered" evidence="4">
    <location>
        <begin position="1848"/>
        <end position="1867"/>
    </location>
</feature>
<dbReference type="PANTHER" id="PTHR24198:SF165">
    <property type="entry name" value="ANKYRIN REPEAT-CONTAINING PROTEIN-RELATED"/>
    <property type="match status" value="1"/>
</dbReference>
<dbReference type="SUPFAM" id="SSF48403">
    <property type="entry name" value="Ankyrin repeat"/>
    <property type="match status" value="6"/>
</dbReference>
<feature type="repeat" description="ANK" evidence="3">
    <location>
        <begin position="1597"/>
        <end position="1636"/>
    </location>
</feature>
<dbReference type="InterPro" id="IPR002110">
    <property type="entry name" value="Ankyrin_rpt"/>
</dbReference>
<organism evidence="6 7">
    <name type="scientific">Cephalotrichum gorgonifer</name>
    <dbReference type="NCBI Taxonomy" id="2041049"/>
    <lineage>
        <taxon>Eukaryota</taxon>
        <taxon>Fungi</taxon>
        <taxon>Dikarya</taxon>
        <taxon>Ascomycota</taxon>
        <taxon>Pezizomycotina</taxon>
        <taxon>Sordariomycetes</taxon>
        <taxon>Hypocreomycetidae</taxon>
        <taxon>Microascales</taxon>
        <taxon>Microascaceae</taxon>
        <taxon>Cephalotrichum</taxon>
    </lineage>
</organism>
<dbReference type="PRINTS" id="PR01415">
    <property type="entry name" value="ANKYRIN"/>
</dbReference>
<dbReference type="Pfam" id="PF12796">
    <property type="entry name" value="Ank_2"/>
    <property type="match status" value="3"/>
</dbReference>
<dbReference type="InterPro" id="IPR036770">
    <property type="entry name" value="Ankyrin_rpt-contain_sf"/>
</dbReference>
<evidence type="ECO:0000256" key="2">
    <source>
        <dbReference type="ARBA" id="ARBA00023043"/>
    </source>
</evidence>
<feature type="repeat" description="ANK" evidence="3">
    <location>
        <begin position="1185"/>
        <end position="1207"/>
    </location>
</feature>
<dbReference type="PANTHER" id="PTHR24198">
    <property type="entry name" value="ANKYRIN REPEAT AND PROTEIN KINASE DOMAIN-CONTAINING PROTEIN"/>
    <property type="match status" value="1"/>
</dbReference>
<feature type="compositionally biased region" description="Basic residues" evidence="4">
    <location>
        <begin position="1705"/>
        <end position="1714"/>
    </location>
</feature>
<feature type="repeat" description="ANK" evidence="3">
    <location>
        <begin position="1232"/>
        <end position="1264"/>
    </location>
</feature>
<sequence length="2129" mass="231832">MSPNSMALSDSDSDAVMIDQDDISNYNPEQILPLTPEDIRKIRSWLQPTAYDIAGGEYRKHLASHVTGTGDWLTSSNTFQQWLHGSEHGLLWIKGIPGSGKSVIAANLIRELSKLGHPVLFFFFRQIIDANHEPQALLRDWMDQLLQYSPPLQEQLSTYIKDGRSIDSLSMDDMWKDLRMAFTRLQGKVFCVSDALDEMDLDRSHDEFLQALGSLGLWRPDTVKVLITSRPVPRVEIPLRTAPGLLRLRLEESQVDVDISTYVHSALSTSSIPQSEWKVIADAVPGRANGLFLYAKLAMDAFLESDGADISIISRLPADLNALYTDLLEEHARRSGIPTNVQNLILQSVTHATRPLRLLELSEMIRVCSPERSGSIRDLKSTKELIRTACGPLLEILADETVSVIHHSFTEYLKGTTRLEDGTGYTVLRAGPAHAELALACLRYLQSGCLKDGDGTDDEPDDGFHGSDSRVRLQYPFFDYAASNWGSHIRGSEAAGHDQTEVNAEVRKFLGQDETKAWIKIGWEHQFPRTDSVTQLHVAAKEGLLSYVMSLLETEENMHVDVRDPCGRTPLWWAANQGHAAVISALIAAGANPDQDCGRDGLTPLHRAASLNHFEAARVLLEAGVHPMTRKTREHPGRRCGHAARSTGHTPLMYACDNGHLETIDVFMPFLEERDTSYIQQALIWASRSGHAKVVARILQYPGLNVNEKIRGDTALFKACQGDDAETVRILLQAGADPHIECKSEVDEFAGVGGGWGRNAGSYLTCLYKLCSPARRFGAQVGAEIQREIFSMLVQAGADIHGGGPSGDTPLHSAASTSAILTRLLLDAGANPNAVNSFGAAPLHLVTSEESLVALVEGSSGVDLNPRDAEGRTPLLRLLELPSESIVLKFLEYMPDCNVIDNAGDGALHTLLRKSTSPAIVKALLEAGADPNLKNSKGLTPILTIRQHSDHIKEVVDILVQAGANIDAVDEHGRTVLALRLSSNKGPSSSRFGDEENKKPHQDIIHLIDRGASTACRDLDGRTLLHETIGCLMSSSRPGTEPDLSTLAFLVDQRLDVQAVDNRGNGLLHELALLSDNHHMLNGLDSSLGLVPIWKNLIAYGLDLEQGNHAGRTPLHILSAASNVGQVAPGYIMPIDFVISQTRDVDKTDKDGNTALHLAVTSGEIETYTKKLLEAGADPAAATHEGLTPLHLASRSRYPNIAGLLLDALRARQGITTGEPVAGVNAKTFNGSNLTPLYYACRSGRPETVKLLLEAGTDVKGCSNIFQACVDFEEEDALWWKPHVSEDGPGNGDAVGLKLDDKSRRGSDKRVSESGMDYSRLGVHESTRLAEILSMLAKHGADLSQLDSRPWTCGAIEAAVKAGREYTAACLMDLQRVGVDGEKTRELTRNPDLPKLIDQILPEAASQALRDCEALKPRLRTPELVRRCVARREYRLVEELATLGMSFLPNRERGSLHDRNTASYLSFLIRNGFASLVESIGSLEALEQSRLCDPEWHAFGDETQPGLWFAKEGEPGAYYASFDFNPKPFILEAVERALPNMEVLRLLVEKFRIDISEVWMGGSALHSVASGASWWQVNQALPYLLQAGADVDAQAHPGRTPLHMALKPERGSRGPFGREAAKMLIEAGANVNAIDDYGKSCLARAGDDIVMVELLISHGATVNADALFAAIEAKNVSVLRALLSGGADPNIRREKPQPGNEPLKREKKRPRKSRWNRDRSGRPTLPDYVGPSEIFPLYSAALTSSALVRVLLERGADPFATFLIQTRNKKSGSEVVSLGNGVPEGYKECTVLHQLLLVGSHDVDTILSLPGLDVNHRDARGLTLLMAACGGFNGPDHPSRGASVNLVTESEQSVTDNDSEAEAGEAGGAGSTTIFRRLLSLGSDLSARDNRGRNALHHMIGGSYHYDSFQDSFSEALLLAPELVNQSDINGKTPLLYAASSNSLTKAKIANALLSAGADPLSADENGDTALHFLAHRLYTAEIRALFEGLVARGADVNSRNARGETPLFPYCVRTQEQEQEYLNRDEDEDEDDDQGERISEAEATPMLVALGADFFAMDARGRGLLHVAASGGAGRFKELMGVGLDPMLEDGAQRTAVDVAAACENSDVLALFEKKDGDREKKRLRLVG</sequence>
<dbReference type="Gene3D" id="3.40.50.300">
    <property type="entry name" value="P-loop containing nucleotide triphosphate hydrolases"/>
    <property type="match status" value="1"/>
</dbReference>
<gene>
    <name evidence="6" type="ORF">DNG_09100</name>
</gene>
<feature type="repeat" description="ANK" evidence="3">
    <location>
        <begin position="600"/>
        <end position="632"/>
    </location>
</feature>
<evidence type="ECO:0000256" key="4">
    <source>
        <dbReference type="SAM" id="MobiDB-lite"/>
    </source>
</evidence>
<keyword evidence="2 3" id="KW-0040">ANK repeat</keyword>
<evidence type="ECO:0000313" key="7">
    <source>
        <dbReference type="Proteomes" id="UP001187682"/>
    </source>
</evidence>
<dbReference type="PROSITE" id="PS50297">
    <property type="entry name" value="ANK_REP_REGION"/>
    <property type="match status" value="9"/>
</dbReference>
<dbReference type="PROSITE" id="PS50088">
    <property type="entry name" value="ANK_REPEAT"/>
    <property type="match status" value="12"/>
</dbReference>
<protein>
    <recommendedName>
        <fullName evidence="5">Nephrocystin 3-like N-terminal domain-containing protein</fullName>
    </recommendedName>
</protein>